<sequence>MGCGGPGRLDGGQGEGRREARGQQDAARQTRRGHLNLRKGVGGWVEVEAMAFTPQGVTHNIVM</sequence>
<accession>A0ABQ2IUK3</accession>
<dbReference type="EMBL" id="BMND01000001">
    <property type="protein sequence ID" value="GGN31321.1"/>
    <property type="molecule type" value="Genomic_DNA"/>
</dbReference>
<feature type="region of interest" description="Disordered" evidence="1">
    <location>
        <begin position="1"/>
        <end position="34"/>
    </location>
</feature>
<protein>
    <submittedName>
        <fullName evidence="2">Uncharacterized protein</fullName>
    </submittedName>
</protein>
<feature type="compositionally biased region" description="Gly residues" evidence="1">
    <location>
        <begin position="1"/>
        <end position="14"/>
    </location>
</feature>
<gene>
    <name evidence="2" type="ORF">GCM10012285_00910</name>
</gene>
<organism evidence="2 3">
    <name type="scientific">Streptomyces kronopolitis</name>
    <dbReference type="NCBI Taxonomy" id="1612435"/>
    <lineage>
        <taxon>Bacteria</taxon>
        <taxon>Bacillati</taxon>
        <taxon>Actinomycetota</taxon>
        <taxon>Actinomycetes</taxon>
        <taxon>Kitasatosporales</taxon>
        <taxon>Streptomycetaceae</taxon>
        <taxon>Streptomyces</taxon>
    </lineage>
</organism>
<evidence type="ECO:0000313" key="3">
    <source>
        <dbReference type="Proteomes" id="UP000600080"/>
    </source>
</evidence>
<name>A0ABQ2IUK3_9ACTN</name>
<evidence type="ECO:0000313" key="2">
    <source>
        <dbReference type="EMBL" id="GGN31321.1"/>
    </source>
</evidence>
<keyword evidence="3" id="KW-1185">Reference proteome</keyword>
<dbReference type="Proteomes" id="UP000600080">
    <property type="component" value="Unassembled WGS sequence"/>
</dbReference>
<reference evidence="3" key="1">
    <citation type="journal article" date="2019" name="Int. J. Syst. Evol. Microbiol.">
        <title>The Global Catalogue of Microorganisms (GCM) 10K type strain sequencing project: providing services to taxonomists for standard genome sequencing and annotation.</title>
        <authorList>
            <consortium name="The Broad Institute Genomics Platform"/>
            <consortium name="The Broad Institute Genome Sequencing Center for Infectious Disease"/>
            <person name="Wu L."/>
            <person name="Ma J."/>
        </authorList>
    </citation>
    <scope>NUCLEOTIDE SEQUENCE [LARGE SCALE GENOMIC DNA]</scope>
    <source>
        <strain evidence="3">CGMCC 4.7323</strain>
    </source>
</reference>
<evidence type="ECO:0000256" key="1">
    <source>
        <dbReference type="SAM" id="MobiDB-lite"/>
    </source>
</evidence>
<comment type="caution">
    <text evidence="2">The sequence shown here is derived from an EMBL/GenBank/DDBJ whole genome shotgun (WGS) entry which is preliminary data.</text>
</comment>
<proteinExistence type="predicted"/>